<name>A0AAD9Z9T6_9LECA</name>
<dbReference type="EMBL" id="JASNWA010000007">
    <property type="protein sequence ID" value="KAK3172357.1"/>
    <property type="molecule type" value="Genomic_DNA"/>
</dbReference>
<sequence>MLPARRSMVGDLAPATILVLGLVTPVRIAIPAIHHARSTMPTPDVPFNVIKHAHRVLKDALGLANTKEIVVCLAPHHVIAFHAINATPKTYLANTNALDYVARFALRIIAKNEARLDLLEMKSYGEIDLGETPIVVLGCGHFFTTETLDGYMGMAEFYEQDARGGFTRLQDVSAVLARAQEVTDSVGQAVASLTGGVTLARALEITQQLQNRYERSRKLEKAIQTFCRKVADKNQPAQKLHDATVSSLRRKSVDKLMADLSVTESVPSIPRDCRVTIGGHVAQLKAHCGAFIGEYNTESLPKLGVEASLYYARVARLYEPYYRAAKINVE</sequence>
<accession>A0AAD9Z9T6</accession>
<evidence type="ECO:0000313" key="1">
    <source>
        <dbReference type="EMBL" id="KAK3172357.1"/>
    </source>
</evidence>
<reference evidence="1" key="1">
    <citation type="submission" date="2022-11" db="EMBL/GenBank/DDBJ databases">
        <title>Chromosomal genome sequence assembly and mating type (MAT) locus characterization of the leprose asexual lichenized fungus Lepraria neglecta (Nyl.) Erichsen.</title>
        <authorList>
            <person name="Allen J.L."/>
            <person name="Pfeffer B."/>
        </authorList>
    </citation>
    <scope>NUCLEOTIDE SEQUENCE</scope>
    <source>
        <strain evidence="1">Allen 5258</strain>
    </source>
</reference>
<dbReference type="Proteomes" id="UP001276659">
    <property type="component" value="Unassembled WGS sequence"/>
</dbReference>
<organism evidence="1 2">
    <name type="scientific">Lepraria neglecta</name>
    <dbReference type="NCBI Taxonomy" id="209136"/>
    <lineage>
        <taxon>Eukaryota</taxon>
        <taxon>Fungi</taxon>
        <taxon>Dikarya</taxon>
        <taxon>Ascomycota</taxon>
        <taxon>Pezizomycotina</taxon>
        <taxon>Lecanoromycetes</taxon>
        <taxon>OSLEUM clade</taxon>
        <taxon>Lecanoromycetidae</taxon>
        <taxon>Lecanorales</taxon>
        <taxon>Lecanorineae</taxon>
        <taxon>Stereocaulaceae</taxon>
        <taxon>Lepraria</taxon>
    </lineage>
</organism>
<gene>
    <name evidence="1" type="ORF">OEA41_005678</name>
</gene>
<evidence type="ECO:0000313" key="2">
    <source>
        <dbReference type="Proteomes" id="UP001276659"/>
    </source>
</evidence>
<comment type="caution">
    <text evidence="1">The sequence shown here is derived from an EMBL/GenBank/DDBJ whole genome shotgun (WGS) entry which is preliminary data.</text>
</comment>
<proteinExistence type="predicted"/>
<protein>
    <submittedName>
        <fullName evidence="1">Uncharacterized protein</fullName>
    </submittedName>
</protein>
<keyword evidence="2" id="KW-1185">Reference proteome</keyword>
<dbReference type="AlphaFoldDB" id="A0AAD9Z9T6"/>